<gene>
    <name evidence="6" type="ORF">H1D41_10955</name>
</gene>
<dbReference type="Pfam" id="PF01520">
    <property type="entry name" value="Amidase_3"/>
    <property type="match status" value="1"/>
</dbReference>
<proteinExistence type="predicted"/>
<evidence type="ECO:0000256" key="4">
    <source>
        <dbReference type="SAM" id="SignalP"/>
    </source>
</evidence>
<dbReference type="GO" id="GO:0009253">
    <property type="term" value="P:peptidoglycan catabolic process"/>
    <property type="evidence" value="ECO:0007669"/>
    <property type="project" value="InterPro"/>
</dbReference>
<sequence length="416" mass="45564">MITKLRANGFIAAFLGLALLASQPLTAQDRFTGQARVIPDSTIVTEATDGGFSMALTLSQGVPFQVYTLADPMRLVLDFNEVTWRDLDRTKLRNLSGVSDLRAGALRPGWSRLVLELNKPLGVRSAFMRIDDASQQATLNLNVISVPEEAFLAGAGAPDTGVAADEDVVDVPGEIIRRQQGDRALTVVLDPGHGGVDPGAQRQGLNEADLMLDFARALREELVRAGGFNVVLTRNDNSFISLERRVTIARAARADLFISLHADTVSEGQATGTTIYTLSDEASDRASALLAERHDREDLLAGVDLRRHDDQIAMVLMDMARRETAPRSTHLAQQLVASIRQDIGNLYKRPHLEAGFSVLKAPDIPSVLIELGFMNNPNDLNRILSSEWEQSMTRAIRRALQEWALQDAAEAQLIRQ</sequence>
<dbReference type="InterPro" id="IPR021731">
    <property type="entry name" value="AMIN_dom"/>
</dbReference>
<dbReference type="Gene3D" id="2.60.40.3500">
    <property type="match status" value="1"/>
</dbReference>
<dbReference type="Proteomes" id="UP000640583">
    <property type="component" value="Unassembled WGS sequence"/>
</dbReference>
<dbReference type="GO" id="GO:0030288">
    <property type="term" value="C:outer membrane-bounded periplasmic space"/>
    <property type="evidence" value="ECO:0007669"/>
    <property type="project" value="TreeGrafter"/>
</dbReference>
<evidence type="ECO:0000313" key="6">
    <source>
        <dbReference type="EMBL" id="MBI1494157.1"/>
    </source>
</evidence>
<feature type="signal peptide" evidence="4">
    <location>
        <begin position="1"/>
        <end position="27"/>
    </location>
</feature>
<dbReference type="EMBL" id="JADCKQ010000007">
    <property type="protein sequence ID" value="MBI1494157.1"/>
    <property type="molecule type" value="Genomic_DNA"/>
</dbReference>
<name>A0A8J7IEV8_9RHOB</name>
<comment type="caution">
    <text evidence="6">The sequence shown here is derived from an EMBL/GenBank/DDBJ whole genome shotgun (WGS) entry which is preliminary data.</text>
</comment>
<dbReference type="RefSeq" id="WP_228848945.1">
    <property type="nucleotide sequence ID" value="NZ_JADCKQ010000007.1"/>
</dbReference>
<evidence type="ECO:0000313" key="7">
    <source>
        <dbReference type="Proteomes" id="UP000640583"/>
    </source>
</evidence>
<dbReference type="PANTHER" id="PTHR30404:SF0">
    <property type="entry name" value="N-ACETYLMURAMOYL-L-ALANINE AMIDASE AMIC"/>
    <property type="match status" value="1"/>
</dbReference>
<keyword evidence="3" id="KW-0378">Hydrolase</keyword>
<comment type="catalytic activity">
    <reaction evidence="1">
        <text>Hydrolyzes the link between N-acetylmuramoyl residues and L-amino acid residues in certain cell-wall glycopeptides.</text>
        <dbReference type="EC" id="3.5.1.28"/>
    </reaction>
</comment>
<evidence type="ECO:0000256" key="1">
    <source>
        <dbReference type="ARBA" id="ARBA00001561"/>
    </source>
</evidence>
<accession>A0A8J7IEV8</accession>
<dbReference type="SUPFAM" id="SSF53187">
    <property type="entry name" value="Zn-dependent exopeptidases"/>
    <property type="match status" value="1"/>
</dbReference>
<evidence type="ECO:0000259" key="5">
    <source>
        <dbReference type="SMART" id="SM00646"/>
    </source>
</evidence>
<dbReference type="PANTHER" id="PTHR30404">
    <property type="entry name" value="N-ACETYLMURAMOYL-L-ALANINE AMIDASE"/>
    <property type="match status" value="1"/>
</dbReference>
<dbReference type="AlphaFoldDB" id="A0A8J7IEV8"/>
<feature type="domain" description="MurNAc-LAA" evidence="5">
    <location>
        <begin position="246"/>
        <end position="401"/>
    </location>
</feature>
<dbReference type="EC" id="3.5.1.28" evidence="2"/>
<keyword evidence="7" id="KW-1185">Reference proteome</keyword>
<feature type="chain" id="PRO_5035161331" description="N-acetylmuramoyl-L-alanine amidase" evidence="4">
    <location>
        <begin position="28"/>
        <end position="416"/>
    </location>
</feature>
<keyword evidence="4" id="KW-0732">Signal</keyword>
<dbReference type="CDD" id="cd02696">
    <property type="entry name" value="MurNAc-LAA"/>
    <property type="match status" value="1"/>
</dbReference>
<protein>
    <recommendedName>
        <fullName evidence="2">N-acetylmuramoyl-L-alanine amidase</fullName>
        <ecNumber evidence="2">3.5.1.28</ecNumber>
    </recommendedName>
</protein>
<dbReference type="InterPro" id="IPR002508">
    <property type="entry name" value="MurNAc-LAA_cat"/>
</dbReference>
<dbReference type="Pfam" id="PF11741">
    <property type="entry name" value="AMIN"/>
    <property type="match status" value="1"/>
</dbReference>
<reference evidence="6" key="1">
    <citation type="submission" date="2020-10" db="EMBL/GenBank/DDBJ databases">
        <title>Paenihalocynthiibacter styelae gen. nov., sp. nov., isolated from stalked sea squirt Styela clava.</title>
        <authorList>
            <person name="Kim Y.-O."/>
            <person name="Yoon J.-H."/>
        </authorList>
    </citation>
    <scope>NUCLEOTIDE SEQUENCE</scope>
    <source>
        <strain evidence="6">MYP1-1</strain>
    </source>
</reference>
<organism evidence="6 7">
    <name type="scientific">Halocynthiibacter styelae</name>
    <dbReference type="NCBI Taxonomy" id="2761955"/>
    <lineage>
        <taxon>Bacteria</taxon>
        <taxon>Pseudomonadati</taxon>
        <taxon>Pseudomonadota</taxon>
        <taxon>Alphaproteobacteria</taxon>
        <taxon>Rhodobacterales</taxon>
        <taxon>Paracoccaceae</taxon>
        <taxon>Halocynthiibacter</taxon>
    </lineage>
</organism>
<evidence type="ECO:0000256" key="2">
    <source>
        <dbReference type="ARBA" id="ARBA00011901"/>
    </source>
</evidence>
<dbReference type="InterPro" id="IPR050695">
    <property type="entry name" value="N-acetylmuramoyl_amidase_3"/>
</dbReference>
<dbReference type="SMART" id="SM00646">
    <property type="entry name" value="Ami_3"/>
    <property type="match status" value="1"/>
</dbReference>
<evidence type="ECO:0000256" key="3">
    <source>
        <dbReference type="ARBA" id="ARBA00022801"/>
    </source>
</evidence>
<dbReference type="Gene3D" id="3.40.630.40">
    <property type="entry name" value="Zn-dependent exopeptidases"/>
    <property type="match status" value="1"/>
</dbReference>
<dbReference type="GO" id="GO:0008745">
    <property type="term" value="F:N-acetylmuramoyl-L-alanine amidase activity"/>
    <property type="evidence" value="ECO:0007669"/>
    <property type="project" value="UniProtKB-EC"/>
</dbReference>